<sequence length="130" mass="14698">MLYGLLVTILLLALAGGYALYWQNRKIQALQEQLAQSLHKQERQQDNLARRLDNYLSGSMQMGKELHELREQFAPMPDKLLQLEQRDPGSLSFIEAARLVGLGATTEDLQQACGLSHSEAELLQRIHGKK</sequence>
<evidence type="ECO:0000313" key="2">
    <source>
        <dbReference type="Proteomes" id="UP000294575"/>
    </source>
</evidence>
<gene>
    <name evidence="1" type="ORF">DFQ45_11123</name>
</gene>
<dbReference type="InterPro" id="IPR021244">
    <property type="entry name" value="DUF2802"/>
</dbReference>
<comment type="caution">
    <text evidence="1">The sequence shown here is derived from an EMBL/GenBank/DDBJ whole genome shotgun (WGS) entry which is preliminary data.</text>
</comment>
<dbReference type="Pfam" id="PF10975">
    <property type="entry name" value="DUF2802"/>
    <property type="match status" value="1"/>
</dbReference>
<reference evidence="1 2" key="1">
    <citation type="submission" date="2019-03" db="EMBL/GenBank/DDBJ databases">
        <title>Genomic Encyclopedia of Type Strains, Phase IV (KMG-IV): sequencing the most valuable type-strain genomes for metagenomic binning, comparative biology and taxonomic classification.</title>
        <authorList>
            <person name="Goeker M."/>
        </authorList>
    </citation>
    <scope>NUCLEOTIDE SEQUENCE [LARGE SCALE GENOMIC DNA]</scope>
    <source>
        <strain evidence="1 2">DSM 28679</strain>
    </source>
</reference>
<protein>
    <submittedName>
        <fullName evidence="1">Uncharacterized protein DUF2802</fullName>
    </submittedName>
</protein>
<keyword evidence="2" id="KW-1185">Reference proteome</keyword>
<organism evidence="1 2">
    <name type="scientific">Thiopseudomonas denitrificans</name>
    <dbReference type="NCBI Taxonomy" id="1501432"/>
    <lineage>
        <taxon>Bacteria</taxon>
        <taxon>Pseudomonadati</taxon>
        <taxon>Pseudomonadota</taxon>
        <taxon>Gammaproteobacteria</taxon>
        <taxon>Pseudomonadales</taxon>
        <taxon>Pseudomonadaceae</taxon>
        <taxon>Thiopseudomonas</taxon>
    </lineage>
</organism>
<dbReference type="RefSeq" id="WP_101496466.1">
    <property type="nucleotide sequence ID" value="NZ_LNJZ01000005.1"/>
</dbReference>
<dbReference type="AlphaFoldDB" id="A0A4R6TVF1"/>
<dbReference type="EMBL" id="SNYK01000011">
    <property type="protein sequence ID" value="TDQ36642.1"/>
    <property type="molecule type" value="Genomic_DNA"/>
</dbReference>
<proteinExistence type="predicted"/>
<evidence type="ECO:0000313" key="1">
    <source>
        <dbReference type="EMBL" id="TDQ36642.1"/>
    </source>
</evidence>
<accession>A0A4R6TVF1</accession>
<dbReference type="OrthoDB" id="7068231at2"/>
<name>A0A4R6TVF1_9GAMM</name>
<dbReference type="Proteomes" id="UP000294575">
    <property type="component" value="Unassembled WGS sequence"/>
</dbReference>